<dbReference type="SUPFAM" id="SSF88697">
    <property type="entry name" value="PUA domain-like"/>
    <property type="match status" value="1"/>
</dbReference>
<protein>
    <submittedName>
        <fullName evidence="1">ASCH domain-containing protein</fullName>
    </submittedName>
</protein>
<organism evidence="1 2">
    <name type="scientific">Hymenobacter lapidiphilus</name>
    <dbReference type="NCBI Taxonomy" id="2608003"/>
    <lineage>
        <taxon>Bacteria</taxon>
        <taxon>Pseudomonadati</taxon>
        <taxon>Bacteroidota</taxon>
        <taxon>Cytophagia</taxon>
        <taxon>Cytophagales</taxon>
        <taxon>Hymenobacteraceae</taxon>
        <taxon>Hymenobacter</taxon>
    </lineage>
</organism>
<dbReference type="RefSeq" id="WP_176910296.1">
    <property type="nucleotide sequence ID" value="NZ_JABKAU010000076.1"/>
</dbReference>
<keyword evidence="2" id="KW-1185">Reference proteome</keyword>
<reference evidence="1 2" key="1">
    <citation type="submission" date="2020-05" db="EMBL/GenBank/DDBJ databases">
        <title>Hymenobacter terrestris sp. nov. and Hymenobacter lapidiphilus sp. nov., isolated from regoliths in Antarctica.</title>
        <authorList>
            <person name="Sedlacek I."/>
            <person name="Pantucek R."/>
            <person name="Zeman M."/>
            <person name="Holochova P."/>
            <person name="Kralova S."/>
            <person name="Stankova E."/>
            <person name="Sedo O."/>
            <person name="Micenkova L."/>
            <person name="Svec P."/>
            <person name="Gupta V."/>
            <person name="Sood U."/>
            <person name="Korpole U.S."/>
            <person name="Lal R."/>
        </authorList>
    </citation>
    <scope>NUCLEOTIDE SEQUENCE [LARGE SCALE GENOMIC DNA]</scope>
    <source>
        <strain evidence="1 2">P5342</strain>
    </source>
</reference>
<comment type="caution">
    <text evidence="1">The sequence shown here is derived from an EMBL/GenBank/DDBJ whole genome shotgun (WGS) entry which is preliminary data.</text>
</comment>
<sequence length="147" mass="16010">MKAISLIQPYATLIMLGYKSYETRSWTTKHRGPLAIAASAGKPKWAREVAEKDPIVSALLAKHSLTFDTLPRGGIVGTCQVGEMNPTDGFSELSDTERACGDYGPRRWAWTLYDVRPLPRLVGCKGALSIWQVPDAIAALVEHALAA</sequence>
<dbReference type="Gene3D" id="2.30.130.30">
    <property type="entry name" value="Hypothetical protein"/>
    <property type="match status" value="1"/>
</dbReference>
<evidence type="ECO:0000313" key="2">
    <source>
        <dbReference type="Proteomes" id="UP000565521"/>
    </source>
</evidence>
<dbReference type="InterPro" id="IPR015947">
    <property type="entry name" value="PUA-like_sf"/>
</dbReference>
<name>A0A7Y7PT05_9BACT</name>
<dbReference type="EMBL" id="JABKAU010000076">
    <property type="protein sequence ID" value="NVO33490.1"/>
    <property type="molecule type" value="Genomic_DNA"/>
</dbReference>
<gene>
    <name evidence="1" type="ORF">HW554_20000</name>
</gene>
<proteinExistence type="predicted"/>
<evidence type="ECO:0000313" key="1">
    <source>
        <dbReference type="EMBL" id="NVO33490.1"/>
    </source>
</evidence>
<dbReference type="AlphaFoldDB" id="A0A7Y7PT05"/>
<dbReference type="Proteomes" id="UP000565521">
    <property type="component" value="Unassembled WGS sequence"/>
</dbReference>
<accession>A0A7Y7PT05</accession>